<dbReference type="AlphaFoldDB" id="A0A6A5DY53"/>
<organism evidence="3 4">
    <name type="scientific">Schistosoma haematobium</name>
    <name type="common">Blood fluke</name>
    <dbReference type="NCBI Taxonomy" id="6185"/>
    <lineage>
        <taxon>Eukaryota</taxon>
        <taxon>Metazoa</taxon>
        <taxon>Spiralia</taxon>
        <taxon>Lophotrochozoa</taxon>
        <taxon>Platyhelminthes</taxon>
        <taxon>Trematoda</taxon>
        <taxon>Digenea</taxon>
        <taxon>Strigeidida</taxon>
        <taxon>Schistosomatoidea</taxon>
        <taxon>Schistosomatidae</taxon>
        <taxon>Schistosoma</taxon>
    </lineage>
</organism>
<keyword evidence="4" id="KW-1185">Reference proteome</keyword>
<reference evidence="3" key="4">
    <citation type="journal article" date="2022" name="PLoS Pathog.">
        <title>Chromosome-level genome of Schistosoma haematobium underpins genome-wide explorations of molecular variation.</title>
        <authorList>
            <person name="Stroehlein A.J."/>
            <person name="Korhonen P.K."/>
            <person name="Lee V.V."/>
            <person name="Ralph S.A."/>
            <person name="Mentink-Kane M."/>
            <person name="You H."/>
            <person name="McManus D.P."/>
            <person name="Tchuente L.T."/>
            <person name="Stothard J.R."/>
            <person name="Kaur P."/>
            <person name="Dudchenko O."/>
            <person name="Aiden E.L."/>
            <person name="Yang B."/>
            <person name="Yang H."/>
            <person name="Emery A.M."/>
            <person name="Webster B.L."/>
            <person name="Brindley P.J."/>
            <person name="Rollinson D."/>
            <person name="Chang B.C.H."/>
            <person name="Gasser R.B."/>
            <person name="Young N.D."/>
        </authorList>
    </citation>
    <scope>NUCLEOTIDE SEQUENCE</scope>
</reference>
<dbReference type="CTD" id="24589203"/>
<name>A0A6A5DY53_SCHHA</name>
<accession>A0A6A5DY53</accession>
<gene>
    <name evidence="3" type="ORF">MS3_00008689</name>
</gene>
<keyword evidence="2" id="KW-1133">Transmembrane helix</keyword>
<feature type="compositionally biased region" description="Basic and acidic residues" evidence="1">
    <location>
        <begin position="243"/>
        <end position="255"/>
    </location>
</feature>
<feature type="transmembrane region" description="Helical" evidence="2">
    <location>
        <begin position="280"/>
        <end position="298"/>
    </location>
</feature>
<comment type="caution">
    <text evidence="3">The sequence shown here is derived from an EMBL/GenBank/DDBJ whole genome shotgun (WGS) entry which is preliminary data.</text>
</comment>
<dbReference type="EMBL" id="AMPZ03000006">
    <property type="protein sequence ID" value="KAH9581597.1"/>
    <property type="molecule type" value="Genomic_DNA"/>
</dbReference>
<reference evidence="3" key="1">
    <citation type="journal article" date="2012" name="Nat. Genet.">
        <title>Whole-genome sequence of Schistosoma haematobium.</title>
        <authorList>
            <person name="Young N.D."/>
            <person name="Jex A.R."/>
            <person name="Li B."/>
            <person name="Liu S."/>
            <person name="Yang L."/>
            <person name="Xiong Z."/>
            <person name="Li Y."/>
            <person name="Cantacessi C."/>
            <person name="Hall R.S."/>
            <person name="Xu X."/>
            <person name="Chen F."/>
            <person name="Wu X."/>
            <person name="Zerlotini A."/>
            <person name="Oliveira G."/>
            <person name="Hofmann A."/>
            <person name="Zhang G."/>
            <person name="Fang X."/>
            <person name="Kang Y."/>
            <person name="Campbell B.E."/>
            <person name="Loukas A."/>
            <person name="Ranganathan S."/>
            <person name="Rollinson D."/>
            <person name="Rinaldi G."/>
            <person name="Brindley P.J."/>
            <person name="Yang H."/>
            <person name="Wang J."/>
            <person name="Wang J."/>
            <person name="Gasser R.B."/>
        </authorList>
    </citation>
    <scope>NUCLEOTIDE SEQUENCE</scope>
</reference>
<reference evidence="3" key="2">
    <citation type="journal article" date="2019" name="Gigascience">
        <title>High-quality Schistosoma haematobium genome achieved by single-molecule and long-range sequencing.</title>
        <authorList>
            <person name="Stroehlein A.J."/>
            <person name="Korhonen P.K."/>
            <person name="Chong T.M."/>
            <person name="Lim Y.L."/>
            <person name="Chan K.G."/>
            <person name="Webster B."/>
            <person name="Rollinson D."/>
            <person name="Brindley P.J."/>
            <person name="Gasser R.B."/>
            <person name="Young N.D."/>
        </authorList>
    </citation>
    <scope>NUCLEOTIDE SEQUENCE</scope>
</reference>
<dbReference type="KEGG" id="shx:MS3_00008689"/>
<reference evidence="3" key="3">
    <citation type="submission" date="2021-06" db="EMBL/GenBank/DDBJ databases">
        <title>Chromosome-level genome assembly for S. haematobium.</title>
        <authorList>
            <person name="Stroehlein A.J."/>
        </authorList>
    </citation>
    <scope>NUCLEOTIDE SEQUENCE</scope>
</reference>
<protein>
    <submittedName>
        <fullName evidence="3">Uncharacterized protein</fullName>
    </submittedName>
</protein>
<sequence>MKITPSASRVASAAVEAFRVNRRRLLTGIHTHPDRPLDARIKHKSKLELTGPIVDCIDHKERGKYMSYKLGKLCVVNYCLAFKLTWILFYHVYALKDESSNLLNGSSVSIGRTTNSHVNLSILKSNLPTLDYVFTSVNVTPKSKLTTSNVTVISEDMSTTKLSNSTKQLDKFLSEKTTEVRRITTGTHTIQEEEVAEIDEFEKNKLGESSIHSGDSHADLIQEPRRKDSEDSGPQIDPGQSIFDRKHSTESESKKSNGFIYQGDSGTVVHDKLYTPDISVSYVLVLCCILVVLILCIWKPLCHILYNIYGGCCSRSRVSRIDLNSKVAYRHLNTEEF</sequence>
<dbReference type="GeneID" id="24589203"/>
<dbReference type="RefSeq" id="XP_035589634.1">
    <property type="nucleotide sequence ID" value="XM_035731877.1"/>
</dbReference>
<evidence type="ECO:0000256" key="1">
    <source>
        <dbReference type="SAM" id="MobiDB-lite"/>
    </source>
</evidence>
<evidence type="ECO:0000256" key="2">
    <source>
        <dbReference type="SAM" id="Phobius"/>
    </source>
</evidence>
<evidence type="ECO:0000313" key="4">
    <source>
        <dbReference type="Proteomes" id="UP000471633"/>
    </source>
</evidence>
<feature type="region of interest" description="Disordered" evidence="1">
    <location>
        <begin position="224"/>
        <end position="258"/>
    </location>
</feature>
<proteinExistence type="predicted"/>
<keyword evidence="2" id="KW-0812">Transmembrane</keyword>
<feature type="transmembrane region" description="Helical" evidence="2">
    <location>
        <begin position="70"/>
        <end position="93"/>
    </location>
</feature>
<dbReference type="Proteomes" id="UP000471633">
    <property type="component" value="Unassembled WGS sequence"/>
</dbReference>
<keyword evidence="2" id="KW-0472">Membrane</keyword>
<evidence type="ECO:0000313" key="3">
    <source>
        <dbReference type="EMBL" id="KAH9581597.1"/>
    </source>
</evidence>